<sequence>MALLDTCCDFSAPVFRNIASLRQSVNLFDDLLPDARAQDVAVVAVMRVRQVPQGVIDRGLAYSEAINYPFESDICVASRFGDGSIRVWYGALDSDTALAETCYHQIMMLREIEGIDRVVTRYRQVWRVQAGGLFIDLRRKAVAFPALVGDDYAWPQAVGKRVAHEGLPGLLYPSARWPGGECLAAFRASPLSQPVQLHELTYRIDAKAGVVDVEREPGRLLRRLSLAELRRP</sequence>
<protein>
    <submittedName>
        <fullName evidence="2">RES family NAD+ phosphorylase</fullName>
    </submittedName>
</protein>
<evidence type="ECO:0000313" key="3">
    <source>
        <dbReference type="Proteomes" id="UP000611945"/>
    </source>
</evidence>
<evidence type="ECO:0000313" key="2">
    <source>
        <dbReference type="EMBL" id="MBD7976724.1"/>
    </source>
</evidence>
<dbReference type="EMBL" id="JACSQG010000002">
    <property type="protein sequence ID" value="MBD7976724.1"/>
    <property type="molecule type" value="Genomic_DNA"/>
</dbReference>
<evidence type="ECO:0000259" key="1">
    <source>
        <dbReference type="SMART" id="SM00953"/>
    </source>
</evidence>
<dbReference type="Pfam" id="PF08808">
    <property type="entry name" value="RES"/>
    <property type="match status" value="1"/>
</dbReference>
<accession>A0ABR8TN54</accession>
<dbReference type="SMART" id="SM00953">
    <property type="entry name" value="RES"/>
    <property type="match status" value="1"/>
</dbReference>
<keyword evidence="3" id="KW-1185">Reference proteome</keyword>
<name>A0ABR8TN54_9PSED</name>
<dbReference type="Proteomes" id="UP000611945">
    <property type="component" value="Unassembled WGS sequence"/>
</dbReference>
<proteinExistence type="predicted"/>
<comment type="caution">
    <text evidence="2">The sequence shown here is derived from an EMBL/GenBank/DDBJ whole genome shotgun (WGS) entry which is preliminary data.</text>
</comment>
<dbReference type="RefSeq" id="WP_251835506.1">
    <property type="nucleotide sequence ID" value="NZ_JACSQG010000002.1"/>
</dbReference>
<gene>
    <name evidence="2" type="ORF">H9642_05915</name>
</gene>
<dbReference type="InterPro" id="IPR014914">
    <property type="entry name" value="RES_dom"/>
</dbReference>
<feature type="domain" description="RES" evidence="1">
    <location>
        <begin position="70"/>
        <end position="197"/>
    </location>
</feature>
<reference evidence="2 3" key="1">
    <citation type="submission" date="2020-08" db="EMBL/GenBank/DDBJ databases">
        <title>A Genomic Blueprint of the Chicken Gut Microbiome.</title>
        <authorList>
            <person name="Gilroy R."/>
            <person name="Ravi A."/>
            <person name="Getino M."/>
            <person name="Pursley I."/>
            <person name="Horton D.L."/>
            <person name="Alikhan N.-F."/>
            <person name="Baker D."/>
            <person name="Gharbi K."/>
            <person name="Hall N."/>
            <person name="Watson M."/>
            <person name="Adriaenssens E.M."/>
            <person name="Foster-Nyarko E."/>
            <person name="Jarju S."/>
            <person name="Secka A."/>
            <person name="Antonio M."/>
            <person name="Oren A."/>
            <person name="Chaudhuri R."/>
            <person name="La Ragione R.M."/>
            <person name="Hildebrand F."/>
            <person name="Pallen M.J."/>
        </authorList>
    </citation>
    <scope>NUCLEOTIDE SEQUENCE [LARGE SCALE GENOMIC DNA]</scope>
    <source>
        <strain evidence="2 3">Sa2CUA2</strain>
    </source>
</reference>
<organism evidence="2 3">
    <name type="scientific">Serpens gallinarum</name>
    <dbReference type="NCBI Taxonomy" id="2763075"/>
    <lineage>
        <taxon>Bacteria</taxon>
        <taxon>Pseudomonadati</taxon>
        <taxon>Pseudomonadota</taxon>
        <taxon>Gammaproteobacteria</taxon>
        <taxon>Pseudomonadales</taxon>
        <taxon>Pseudomonadaceae</taxon>
        <taxon>Pseudomonas</taxon>
    </lineage>
</organism>